<organism evidence="1 2">
    <name type="scientific">Protopolystoma xenopodis</name>
    <dbReference type="NCBI Taxonomy" id="117903"/>
    <lineage>
        <taxon>Eukaryota</taxon>
        <taxon>Metazoa</taxon>
        <taxon>Spiralia</taxon>
        <taxon>Lophotrochozoa</taxon>
        <taxon>Platyhelminthes</taxon>
        <taxon>Monogenea</taxon>
        <taxon>Polyopisthocotylea</taxon>
        <taxon>Polystomatidea</taxon>
        <taxon>Polystomatidae</taxon>
        <taxon>Protopolystoma</taxon>
    </lineage>
</organism>
<reference evidence="1" key="1">
    <citation type="submission" date="2018-11" db="EMBL/GenBank/DDBJ databases">
        <authorList>
            <consortium name="Pathogen Informatics"/>
        </authorList>
    </citation>
    <scope>NUCLEOTIDE SEQUENCE</scope>
</reference>
<accession>A0A448XAK5</accession>
<evidence type="ECO:0000313" key="2">
    <source>
        <dbReference type="Proteomes" id="UP000784294"/>
    </source>
</evidence>
<sequence>MKTPNKLVIESTDNELVYSLTSKEASSFGSTEITSLTDVGLGNSCILNGEMSHINPTLLPEIVSAPNSATTAALETASTCFTSLVSLTPNEGAHHCPSPLFPLQSALRPINQFRGYNRLDHHLLPDSFSPVLSELTPMSTTSLIKPALPTQFVPDADNKNNLKVSDFRSNFIQ</sequence>
<dbReference type="Proteomes" id="UP000784294">
    <property type="component" value="Unassembled WGS sequence"/>
</dbReference>
<comment type="caution">
    <text evidence="1">The sequence shown here is derived from an EMBL/GenBank/DDBJ whole genome shotgun (WGS) entry which is preliminary data.</text>
</comment>
<evidence type="ECO:0000313" key="1">
    <source>
        <dbReference type="EMBL" id="VEL32174.1"/>
    </source>
</evidence>
<protein>
    <submittedName>
        <fullName evidence="1">Uncharacterized protein</fullName>
    </submittedName>
</protein>
<dbReference type="AlphaFoldDB" id="A0A448XAK5"/>
<dbReference type="EMBL" id="CAAALY010131094">
    <property type="protein sequence ID" value="VEL32174.1"/>
    <property type="molecule type" value="Genomic_DNA"/>
</dbReference>
<keyword evidence="2" id="KW-1185">Reference proteome</keyword>
<name>A0A448XAK5_9PLAT</name>
<gene>
    <name evidence="1" type="ORF">PXEA_LOCUS25614</name>
</gene>
<proteinExistence type="predicted"/>